<organism evidence="1 2">
    <name type="scientific">Micavibrio aeruginosavorus</name>
    <dbReference type="NCBI Taxonomy" id="349221"/>
    <lineage>
        <taxon>Bacteria</taxon>
        <taxon>Pseudomonadati</taxon>
        <taxon>Bdellovibrionota</taxon>
        <taxon>Bdellovibrionia</taxon>
        <taxon>Bdellovibrionales</taxon>
        <taxon>Pseudobdellovibrionaceae</taxon>
        <taxon>Micavibrio</taxon>
    </lineage>
</organism>
<evidence type="ECO:0000313" key="2">
    <source>
        <dbReference type="Proteomes" id="UP000595362"/>
    </source>
</evidence>
<name>A0A7T5R2M5_9BACT</name>
<dbReference type="AlphaFoldDB" id="A0A7T5R2M5"/>
<evidence type="ECO:0000313" key="1">
    <source>
        <dbReference type="EMBL" id="QQG36330.1"/>
    </source>
</evidence>
<gene>
    <name evidence="1" type="ORF">HYS17_00620</name>
</gene>
<dbReference type="Proteomes" id="UP000595362">
    <property type="component" value="Chromosome"/>
</dbReference>
<proteinExistence type="predicted"/>
<reference evidence="1 2" key="1">
    <citation type="submission" date="2020-07" db="EMBL/GenBank/DDBJ databases">
        <title>Huge and variable diversity of episymbiotic CPR bacteria and DPANN archaea in groundwater ecosystems.</title>
        <authorList>
            <person name="He C.Y."/>
            <person name="Keren R."/>
            <person name="Whittaker M."/>
            <person name="Farag I.F."/>
            <person name="Doudna J."/>
            <person name="Cate J.H.D."/>
            <person name="Banfield J.F."/>
        </authorList>
    </citation>
    <scope>NUCLEOTIDE SEQUENCE [LARGE SCALE GENOMIC DNA]</scope>
    <source>
        <strain evidence="1">NC_groundwater_70_Ag_B-0.1um_54_66</strain>
    </source>
</reference>
<dbReference type="EMBL" id="CP066681">
    <property type="protein sequence ID" value="QQG36330.1"/>
    <property type="molecule type" value="Genomic_DNA"/>
</dbReference>
<sequence length="511" mass="58930">MNDSSGFLRLYPNGALLFDPAAIGSFRWPNPATLPADINRELTIFQMGLIANSDSAPYNQVLRALYNLPGILAFNLSYHRLAILAERQHLPGFIRNPDKSLITIDGFDTEAPQKADFKDYLATYGQKLRLELLSVLGAGVQLTASAPGHYPREKFGVIRRLRRADAIPRVLRNGCDKSDKDGLGRLASLLMEEVGRLNLKYEIHLDSDTQDLLHRYVRLSLERGWQDLQAYIKFFNKSRISYFERSLTPRQSALIATACHANDGEAHSTYHGVCQSAGEPDIVTMANARHFWAPTPAFMEDAHALSPFIPEKLRHYDIRCYEDMTHHRRFIRNDKPRETIRNIAIIGRHVVMRQSAFNMLEFPFYLDLEKRLGILLADQGYQVTYKAHPESDWRHFSSYFDQRIKIDWRPFEAVMDEFDAVIYHFGASSTLPPALGSHQHLFMIKDGWHDRRVWPPRLTRFFEEYANMIPATIGENGLIQWDEKTVAGLFLQPKPVSPEERIRDFFCKRYE</sequence>
<protein>
    <submittedName>
        <fullName evidence="1">Uncharacterized protein</fullName>
    </submittedName>
</protein>
<accession>A0A7T5R2M5</accession>